<dbReference type="AlphaFoldDB" id="A0A4U1FD22"/>
<evidence type="ECO:0000256" key="1">
    <source>
        <dbReference type="SAM" id="MobiDB-lite"/>
    </source>
</evidence>
<name>A0A4U1FD22_MONMO</name>
<feature type="region of interest" description="Disordered" evidence="1">
    <location>
        <begin position="1"/>
        <end position="22"/>
    </location>
</feature>
<protein>
    <submittedName>
        <fullName evidence="2">Uncharacterized protein</fullName>
    </submittedName>
</protein>
<organism evidence="2 3">
    <name type="scientific">Monodon monoceros</name>
    <name type="common">Narwhal</name>
    <name type="synonym">Ceratodon monodon</name>
    <dbReference type="NCBI Taxonomy" id="40151"/>
    <lineage>
        <taxon>Eukaryota</taxon>
        <taxon>Metazoa</taxon>
        <taxon>Chordata</taxon>
        <taxon>Craniata</taxon>
        <taxon>Vertebrata</taxon>
        <taxon>Euteleostomi</taxon>
        <taxon>Mammalia</taxon>
        <taxon>Eutheria</taxon>
        <taxon>Laurasiatheria</taxon>
        <taxon>Artiodactyla</taxon>
        <taxon>Whippomorpha</taxon>
        <taxon>Cetacea</taxon>
        <taxon>Odontoceti</taxon>
        <taxon>Monodontidae</taxon>
        <taxon>Monodon</taxon>
    </lineage>
</organism>
<evidence type="ECO:0000313" key="3">
    <source>
        <dbReference type="Proteomes" id="UP000308365"/>
    </source>
</evidence>
<dbReference type="EMBL" id="RWIC01000206">
    <property type="protein sequence ID" value="TKC47538.1"/>
    <property type="molecule type" value="Genomic_DNA"/>
</dbReference>
<accession>A0A4U1FD22</accession>
<sequence length="22" mass="2391">MTQLGRNPASLRMIPTSEDSVS</sequence>
<proteinExistence type="predicted"/>
<comment type="caution">
    <text evidence="2">The sequence shown here is derived from an EMBL/GenBank/DDBJ whole genome shotgun (WGS) entry which is preliminary data.</text>
</comment>
<dbReference type="Proteomes" id="UP000308365">
    <property type="component" value="Unassembled WGS sequence"/>
</dbReference>
<gene>
    <name evidence="2" type="ORF">EI555_020681</name>
</gene>
<evidence type="ECO:0000313" key="2">
    <source>
        <dbReference type="EMBL" id="TKC47538.1"/>
    </source>
</evidence>
<reference evidence="3" key="1">
    <citation type="journal article" date="2019" name="IScience">
        <title>Narwhal Genome Reveals Long-Term Low Genetic Diversity despite Current Large Abundance Size.</title>
        <authorList>
            <person name="Westbury M.V."/>
            <person name="Petersen B."/>
            <person name="Garde E."/>
            <person name="Heide-Jorgensen M.P."/>
            <person name="Lorenzen E.D."/>
        </authorList>
    </citation>
    <scope>NUCLEOTIDE SEQUENCE [LARGE SCALE GENOMIC DNA]</scope>
</reference>